<dbReference type="AlphaFoldDB" id="G2LHV6"/>
<gene>
    <name evidence="2" type="ordered locus">Cabther_A0249</name>
</gene>
<feature type="transmembrane region" description="Helical" evidence="1">
    <location>
        <begin position="258"/>
        <end position="283"/>
    </location>
</feature>
<sequence length="525" mass="59322">MPAFIHCGPSLWPLPRWAVAGACALAVALPLWTTPFPPVTDLPQHVAQVRLWFETLAGMPHPDGARYIIQWWTPYSLTYWLMGGLWQVLPPVRVGQAMLLLQALAWVFLVHWLAARRQRSAAAAALATTLFFNHTLYWGFVSFMTGGPLFLLWVHTTARDAPLTRRRQLLLVSLAALLYAAHALWFAMALLWFGVMAWGLRRPWRTVLHNGLWLLPLAALAALMYSRIGYATTLVEHKTLWRTPVVWRLFTPWLPESVYGGLGGFVEPLALTGVGLWLVAGLVRHRRRWRSASDPVWLLAGGLCLAAGLLLPYQYQYTIEFAERWMPAAVTCLLLGAPALDVPPPGNDTRSVPAWPRAVATAGCVVFCGWTALVWQAFQRDYLPGLPEALAALPSQPRVVGLDFVKEIPGFRRRPLMQMPAYAQVLHGGAYSLSFAKFPQSFVRYETDAVVRWTDGLEWSPERLTERDLDYFDFVLAVGDRWAHERLQTKFPRLQPVTGDDHTPWRLYRIGAHARHTLIVSEHPR</sequence>
<keyword evidence="1" id="KW-0812">Transmembrane</keyword>
<feature type="transmembrane region" description="Helical" evidence="1">
    <location>
        <begin position="94"/>
        <end position="115"/>
    </location>
</feature>
<keyword evidence="3" id="KW-1185">Reference proteome</keyword>
<feature type="transmembrane region" description="Helical" evidence="1">
    <location>
        <begin position="212"/>
        <end position="230"/>
    </location>
</feature>
<evidence type="ECO:0000256" key="1">
    <source>
        <dbReference type="SAM" id="Phobius"/>
    </source>
</evidence>
<keyword evidence="1" id="KW-1133">Transmembrane helix</keyword>
<dbReference type="HOGENOM" id="CLU_547168_0_0_0"/>
<dbReference type="OrthoDB" id="9553670at2"/>
<feature type="transmembrane region" description="Helical" evidence="1">
    <location>
        <begin position="12"/>
        <end position="32"/>
    </location>
</feature>
<evidence type="ECO:0000313" key="2">
    <source>
        <dbReference type="EMBL" id="AEP11016.1"/>
    </source>
</evidence>
<evidence type="ECO:0008006" key="4">
    <source>
        <dbReference type="Google" id="ProtNLM"/>
    </source>
</evidence>
<keyword evidence="1" id="KW-0472">Membrane</keyword>
<dbReference type="KEGG" id="ctm:Cabther_A0249"/>
<name>G2LHV6_CHLTF</name>
<proteinExistence type="predicted"/>
<feature type="transmembrane region" description="Helical" evidence="1">
    <location>
        <begin position="176"/>
        <end position="200"/>
    </location>
</feature>
<reference evidence="2 3" key="1">
    <citation type="journal article" date="2012" name="Environ. Microbiol.">
        <title>Complete genome of Candidatus Chloracidobacterium thermophilum, a chlorophyll-based photoheterotroph belonging to the phylum Acidobacteria.</title>
        <authorList>
            <person name="Garcia Costas A.M."/>
            <person name="Liu Z."/>
            <person name="Tomsho L.P."/>
            <person name="Schuster S.C."/>
            <person name="Ward D.M."/>
            <person name="Bryant D.A."/>
        </authorList>
    </citation>
    <scope>NUCLEOTIDE SEQUENCE [LARGE SCALE GENOMIC DNA]</scope>
    <source>
        <strain evidence="2 3">B</strain>
    </source>
</reference>
<evidence type="ECO:0000313" key="3">
    <source>
        <dbReference type="Proteomes" id="UP000006791"/>
    </source>
</evidence>
<feature type="transmembrane region" description="Helical" evidence="1">
    <location>
        <begin position="295"/>
        <end position="313"/>
    </location>
</feature>
<feature type="transmembrane region" description="Helical" evidence="1">
    <location>
        <begin position="136"/>
        <end position="156"/>
    </location>
</feature>
<dbReference type="RefSeq" id="WP_014098754.1">
    <property type="nucleotide sequence ID" value="NC_016024.1"/>
</dbReference>
<dbReference type="Proteomes" id="UP000006791">
    <property type="component" value="Chromosome 1"/>
</dbReference>
<protein>
    <recommendedName>
        <fullName evidence="4">Glycosyltransferase RgtA/B/C/D-like domain-containing protein</fullName>
    </recommendedName>
</protein>
<accession>G2LHV6</accession>
<dbReference type="EMBL" id="CP002514">
    <property type="protein sequence ID" value="AEP11016.1"/>
    <property type="molecule type" value="Genomic_DNA"/>
</dbReference>
<organism evidence="2 3">
    <name type="scientific">Chloracidobacterium thermophilum (strain B)</name>
    <dbReference type="NCBI Taxonomy" id="981222"/>
    <lineage>
        <taxon>Bacteria</taxon>
        <taxon>Pseudomonadati</taxon>
        <taxon>Acidobacteriota</taxon>
        <taxon>Terriglobia</taxon>
        <taxon>Terriglobales</taxon>
        <taxon>Acidobacteriaceae</taxon>
        <taxon>Chloracidobacterium</taxon>
    </lineage>
</organism>